<dbReference type="InterPro" id="IPR008538">
    <property type="entry name" value="Uma2"/>
</dbReference>
<feature type="domain" description="Putative restriction endonuclease" evidence="2">
    <location>
        <begin position="25"/>
        <end position="192"/>
    </location>
</feature>
<dbReference type="SUPFAM" id="SSF52980">
    <property type="entry name" value="Restriction endonuclease-like"/>
    <property type="match status" value="1"/>
</dbReference>
<dbReference type="EMBL" id="JBHULN010000029">
    <property type="protein sequence ID" value="MFD2574495.1"/>
    <property type="molecule type" value="Genomic_DNA"/>
</dbReference>
<dbReference type="PANTHER" id="PTHR36558:SF1">
    <property type="entry name" value="RESTRICTION ENDONUCLEASE DOMAIN-CONTAINING PROTEIN-RELATED"/>
    <property type="match status" value="1"/>
</dbReference>
<comment type="caution">
    <text evidence="3">The sequence shown here is derived from an EMBL/GenBank/DDBJ whole genome shotgun (WGS) entry which is preliminary data.</text>
</comment>
<keyword evidence="3" id="KW-0255">Endonuclease</keyword>
<evidence type="ECO:0000259" key="2">
    <source>
        <dbReference type="Pfam" id="PF05685"/>
    </source>
</evidence>
<name>A0ABW5MBP3_9BACT</name>
<dbReference type="PANTHER" id="PTHR36558">
    <property type="entry name" value="GLR1098 PROTEIN"/>
    <property type="match status" value="1"/>
</dbReference>
<dbReference type="RefSeq" id="WP_381528319.1">
    <property type="nucleotide sequence ID" value="NZ_JBHULN010000029.1"/>
</dbReference>
<feature type="compositionally biased region" description="Basic residues" evidence="1">
    <location>
        <begin position="8"/>
        <end position="21"/>
    </location>
</feature>
<reference evidence="4" key="1">
    <citation type="journal article" date="2019" name="Int. J. Syst. Evol. Microbiol.">
        <title>The Global Catalogue of Microorganisms (GCM) 10K type strain sequencing project: providing services to taxonomists for standard genome sequencing and annotation.</title>
        <authorList>
            <consortium name="The Broad Institute Genomics Platform"/>
            <consortium name="The Broad Institute Genome Sequencing Center for Infectious Disease"/>
            <person name="Wu L."/>
            <person name="Ma J."/>
        </authorList>
    </citation>
    <scope>NUCLEOTIDE SEQUENCE [LARGE SCALE GENOMIC DNA]</scope>
    <source>
        <strain evidence="4">KCTC 42805</strain>
    </source>
</reference>
<keyword evidence="4" id="KW-1185">Reference proteome</keyword>
<dbReference type="InterPro" id="IPR012296">
    <property type="entry name" value="Nuclease_put_TT1808"/>
</dbReference>
<evidence type="ECO:0000256" key="1">
    <source>
        <dbReference type="SAM" id="MobiDB-lite"/>
    </source>
</evidence>
<accession>A0ABW5MBP3</accession>
<organism evidence="3 4">
    <name type="scientific">Spirosoma soli</name>
    <dbReference type="NCBI Taxonomy" id="1770529"/>
    <lineage>
        <taxon>Bacteria</taxon>
        <taxon>Pseudomonadati</taxon>
        <taxon>Bacteroidota</taxon>
        <taxon>Cytophagia</taxon>
        <taxon>Cytophagales</taxon>
        <taxon>Cytophagaceae</taxon>
        <taxon>Spirosoma</taxon>
    </lineage>
</organism>
<dbReference type="GO" id="GO:0004519">
    <property type="term" value="F:endonuclease activity"/>
    <property type="evidence" value="ECO:0007669"/>
    <property type="project" value="UniProtKB-KW"/>
</dbReference>
<evidence type="ECO:0000313" key="4">
    <source>
        <dbReference type="Proteomes" id="UP001597469"/>
    </source>
</evidence>
<keyword evidence="3" id="KW-0540">Nuclease</keyword>
<dbReference type="Pfam" id="PF05685">
    <property type="entry name" value="Uma2"/>
    <property type="match status" value="1"/>
</dbReference>
<keyword evidence="3" id="KW-0378">Hydrolase</keyword>
<dbReference type="CDD" id="cd06260">
    <property type="entry name" value="DUF820-like"/>
    <property type="match status" value="1"/>
</dbReference>
<sequence>MQAEKVCRSRSRKGVSQRRRKATPEQYFEGEIRSVRKHEYIDGEIRLMPYTSENHGLIVANLTGLLFAALNGTNCRVYPSDHMLFTPQTGNYYYPNVMVVCGESQFYQFKPRMQATLNPTVLIEVLSETTNDYAVPRLAEAVKWYAYKQIPTLHQYVRVSQDEIRLDLFTRVGDTNDWLNTFAEQPDQTVTVAGCAVKVSEVYEHVKVG</sequence>
<gene>
    <name evidence="3" type="ORF">ACFSUS_27920</name>
</gene>
<evidence type="ECO:0000313" key="3">
    <source>
        <dbReference type="EMBL" id="MFD2574495.1"/>
    </source>
</evidence>
<dbReference type="Gene3D" id="3.90.1570.10">
    <property type="entry name" value="tt1808, chain A"/>
    <property type="match status" value="1"/>
</dbReference>
<dbReference type="Proteomes" id="UP001597469">
    <property type="component" value="Unassembled WGS sequence"/>
</dbReference>
<protein>
    <submittedName>
        <fullName evidence="3">Uma2 family endonuclease</fullName>
    </submittedName>
</protein>
<proteinExistence type="predicted"/>
<feature type="region of interest" description="Disordered" evidence="1">
    <location>
        <begin position="1"/>
        <end position="23"/>
    </location>
</feature>
<dbReference type="InterPro" id="IPR011335">
    <property type="entry name" value="Restrct_endonuc-II-like"/>
</dbReference>